<protein>
    <submittedName>
        <fullName evidence="3">DUF255 domain-containing protein</fullName>
    </submittedName>
</protein>
<name>A0A6B0GJY1_9EURY</name>
<dbReference type="Proteomes" id="UP000451471">
    <property type="component" value="Unassembled WGS sequence"/>
</dbReference>
<dbReference type="PIRSF" id="PIRSF006402">
    <property type="entry name" value="UCP006402_thioredoxin"/>
    <property type="match status" value="1"/>
</dbReference>
<dbReference type="EMBL" id="WSZK01000015">
    <property type="protein sequence ID" value="MWG34171.1"/>
    <property type="molecule type" value="Genomic_DNA"/>
</dbReference>
<dbReference type="Gene3D" id="3.40.30.10">
    <property type="entry name" value="Glutaredoxin"/>
    <property type="match status" value="1"/>
</dbReference>
<dbReference type="Pfam" id="PF03190">
    <property type="entry name" value="Thioredox_DsbH"/>
    <property type="match status" value="1"/>
</dbReference>
<organism evidence="3 4">
    <name type="scientific">Halomarina oriensis</name>
    <dbReference type="NCBI Taxonomy" id="671145"/>
    <lineage>
        <taxon>Archaea</taxon>
        <taxon>Methanobacteriati</taxon>
        <taxon>Methanobacteriota</taxon>
        <taxon>Stenosarchaea group</taxon>
        <taxon>Halobacteria</taxon>
        <taxon>Halobacteriales</taxon>
        <taxon>Natronomonadaceae</taxon>
        <taxon>Halomarina</taxon>
    </lineage>
</organism>
<reference evidence="3 4" key="1">
    <citation type="submission" date="2019-12" db="EMBL/GenBank/DDBJ databases">
        <title>Halocatena pleomorpha gen. nov. sp. nov., an extremely halophilic archaeon of family Halobacteriaceae isolated from saltpan soil.</title>
        <authorList>
            <person name="Pal Y."/>
            <person name="Verma A."/>
            <person name="Krishnamurthi S."/>
            <person name="Kumar P."/>
        </authorList>
    </citation>
    <scope>NUCLEOTIDE SEQUENCE [LARGE SCALE GENOMIC DNA]</scope>
    <source>
        <strain evidence="3 4">JCM 16495</strain>
    </source>
</reference>
<dbReference type="PANTHER" id="PTHR42899">
    <property type="entry name" value="SPERMATOGENESIS-ASSOCIATED PROTEIN 20"/>
    <property type="match status" value="1"/>
</dbReference>
<comment type="caution">
    <text evidence="3">The sequence shown here is derived from an EMBL/GenBank/DDBJ whole genome shotgun (WGS) entry which is preliminary data.</text>
</comment>
<dbReference type="SUPFAM" id="SSF52833">
    <property type="entry name" value="Thioredoxin-like"/>
    <property type="match status" value="1"/>
</dbReference>
<evidence type="ECO:0000313" key="4">
    <source>
        <dbReference type="Proteomes" id="UP000451471"/>
    </source>
</evidence>
<dbReference type="InterPro" id="IPR008928">
    <property type="entry name" value="6-hairpin_glycosidase_sf"/>
</dbReference>
<evidence type="ECO:0000259" key="2">
    <source>
        <dbReference type="PROSITE" id="PS51352"/>
    </source>
</evidence>
<feature type="domain" description="Thioredoxin" evidence="2">
    <location>
        <begin position="1"/>
        <end position="115"/>
    </location>
</feature>
<proteinExistence type="predicted"/>
<dbReference type="InterPro" id="IPR036249">
    <property type="entry name" value="Thioredoxin-like_sf"/>
</dbReference>
<evidence type="ECO:0000256" key="1">
    <source>
        <dbReference type="SAM" id="MobiDB-lite"/>
    </source>
</evidence>
<feature type="region of interest" description="Disordered" evidence="1">
    <location>
        <begin position="280"/>
        <end position="302"/>
    </location>
</feature>
<dbReference type="SUPFAM" id="SSF48208">
    <property type="entry name" value="Six-hairpin glycosidases"/>
    <property type="match status" value="1"/>
</dbReference>
<evidence type="ECO:0000313" key="3">
    <source>
        <dbReference type="EMBL" id="MWG34171.1"/>
    </source>
</evidence>
<keyword evidence="4" id="KW-1185">Reference proteome</keyword>
<dbReference type="GO" id="GO:0005975">
    <property type="term" value="P:carbohydrate metabolic process"/>
    <property type="evidence" value="ECO:0007669"/>
    <property type="project" value="InterPro"/>
</dbReference>
<dbReference type="Gene3D" id="1.50.10.10">
    <property type="match status" value="1"/>
</dbReference>
<dbReference type="PANTHER" id="PTHR42899:SF1">
    <property type="entry name" value="SPERMATOGENESIS-ASSOCIATED PROTEIN 20"/>
    <property type="match status" value="1"/>
</dbReference>
<dbReference type="OrthoDB" id="202131at2157"/>
<accession>A0A6B0GJY1</accession>
<dbReference type="InterPro" id="IPR012341">
    <property type="entry name" value="6hp_glycosidase-like_sf"/>
</dbReference>
<dbReference type="InterPro" id="IPR013766">
    <property type="entry name" value="Thioredoxin_domain"/>
</dbReference>
<sequence>MTDESLVEWREWGTAAFAEAQDRDVPLLGFLTAPWCTWCDRMETEGFGSPMIAANVAEGFVPVRVDADRHPAVRERYQMGGFPSTVFLTPDGRLLSGATYLDPEGLRSVVERVREMWEERGSDAGRVPRALRDPDPPRGALDDRIESHMAGQLEVSFDEQYGGWGTEAKFPLARTVEFALKRDRTRALQTLDAVAGHLADPDGGFYRYATNRDWSEPHYERLLDENAALVRAFANAYLHTGDERYRDVADDAISYLTTTLWARDTDVGGTTDLAGAFAGSQAGEESYFEQPPEDRPDGSPGVDETVFADRNGLTVEALLWYHAYTDDAVAREYARTALHTVLDTLEREGTVAHHEGGPEGLLTDQARLFRALTTAAQVLGGGRYVDAAVRVADRTLDTLFVGGTFLDGPADDEALGLLDRPLRPIDTTVEVADALVDLAGLTGEERYREVARESLEAFAGARDRMGVDVAGYASAVSRVVSRPLTVEVTSEAGSDLHRAALRIADHEKVVVPNATLDGETGDDDGPLACVTLHGERALADTPAELQRRVSELN</sequence>
<dbReference type="RefSeq" id="WP_158203889.1">
    <property type="nucleotide sequence ID" value="NZ_WSZK01000015.1"/>
</dbReference>
<dbReference type="PROSITE" id="PS51352">
    <property type="entry name" value="THIOREDOXIN_2"/>
    <property type="match status" value="1"/>
</dbReference>
<gene>
    <name evidence="3" type="ORF">GQS65_06640</name>
</gene>
<dbReference type="InterPro" id="IPR004879">
    <property type="entry name" value="Ssp411-like_TRX"/>
</dbReference>
<dbReference type="InterPro" id="IPR024705">
    <property type="entry name" value="Ssp411"/>
</dbReference>
<dbReference type="AlphaFoldDB" id="A0A6B0GJY1"/>